<name>A0A6G9A899_9BRAD</name>
<accession>A0A6G9A899</accession>
<dbReference type="AlphaFoldDB" id="A0A6G9A899"/>
<proteinExistence type="predicted"/>
<dbReference type="EMBL" id="CP050066">
    <property type="protein sequence ID" value="QIP08539.1"/>
    <property type="molecule type" value="Genomic_DNA"/>
</dbReference>
<reference evidence="1 2" key="1">
    <citation type="journal article" date="2020" name="Int. J. Syst. Evol. Microbiol.">
        <title>Description and complete genome sequences of Bradyrhizobium symbiodeficiens sp. nov., a non-symbiotic bacterium associated with legumes native to Canada.</title>
        <authorList>
            <person name="Bromfield E.S.P."/>
            <person name="Cloutier S."/>
            <person name="Nguyen H.D.T."/>
        </authorList>
    </citation>
    <scope>NUCLEOTIDE SEQUENCE [LARGE SCALE GENOMIC DNA]</scope>
    <source>
        <strain evidence="1 2">101S1MB</strain>
    </source>
</reference>
<dbReference type="RefSeq" id="WP_166468627.1">
    <property type="nucleotide sequence ID" value="NZ_CP050066.2"/>
</dbReference>
<evidence type="ECO:0000313" key="1">
    <source>
        <dbReference type="EMBL" id="QIP08539.1"/>
    </source>
</evidence>
<organism evidence="1 2">
    <name type="scientific">Bradyrhizobium symbiodeficiens</name>
    <dbReference type="NCBI Taxonomy" id="1404367"/>
    <lineage>
        <taxon>Bacteria</taxon>
        <taxon>Pseudomonadati</taxon>
        <taxon>Pseudomonadota</taxon>
        <taxon>Alphaproteobacteria</taxon>
        <taxon>Hyphomicrobiales</taxon>
        <taxon>Nitrobacteraceae</taxon>
        <taxon>Bradyrhizobium</taxon>
    </lineage>
</organism>
<gene>
    <name evidence="1" type="ORF">HAV00_20765</name>
</gene>
<dbReference type="Proteomes" id="UP000500895">
    <property type="component" value="Chromosome"/>
</dbReference>
<evidence type="ECO:0000313" key="2">
    <source>
        <dbReference type="Proteomes" id="UP000500895"/>
    </source>
</evidence>
<protein>
    <submittedName>
        <fullName evidence="1">Uncharacterized protein</fullName>
    </submittedName>
</protein>
<sequence length="148" mass="16601">MSSAAQRFISLIFDGRYDEADAVLREQRDPASVGDTPRLIGVGEALRTKILQLGFAPSAQRRILAGTYMSACQLREQKYWCDAAAIYLDVVELSLTIDEAFFLNDARLSRAVCLKNLGRITEYEREKAKVPADTTILIDGVNWRVEDL</sequence>